<dbReference type="InterPro" id="IPR051259">
    <property type="entry name" value="rRNA_Methyltransferase"/>
</dbReference>
<protein>
    <submittedName>
        <fullName evidence="4">RNA methyltransferase</fullName>
    </submittedName>
</protein>
<evidence type="ECO:0000259" key="3">
    <source>
        <dbReference type="Pfam" id="PF00588"/>
    </source>
</evidence>
<dbReference type="InterPro" id="IPR029026">
    <property type="entry name" value="tRNA_m1G_MTases_N"/>
</dbReference>
<dbReference type="InterPro" id="IPR001537">
    <property type="entry name" value="SpoU_MeTrfase"/>
</dbReference>
<organism evidence="4">
    <name type="scientific">Lactobacillus delbrueckii subsp. lactis</name>
    <dbReference type="NCBI Taxonomy" id="29397"/>
    <lineage>
        <taxon>Bacteria</taxon>
        <taxon>Bacillati</taxon>
        <taxon>Bacillota</taxon>
        <taxon>Bacilli</taxon>
        <taxon>Lactobacillales</taxon>
        <taxon>Lactobacillaceae</taxon>
        <taxon>Lactobacillus</taxon>
    </lineage>
</organism>
<dbReference type="InterPro" id="IPR029064">
    <property type="entry name" value="Ribosomal_eL30-like_sf"/>
</dbReference>
<dbReference type="GO" id="GO:0008173">
    <property type="term" value="F:RNA methyltransferase activity"/>
    <property type="evidence" value="ECO:0007669"/>
    <property type="project" value="InterPro"/>
</dbReference>
<dbReference type="GO" id="GO:0032259">
    <property type="term" value="P:methylation"/>
    <property type="evidence" value="ECO:0007669"/>
    <property type="project" value="UniProtKB-KW"/>
</dbReference>
<evidence type="ECO:0000313" key="4">
    <source>
        <dbReference type="EMBL" id="AZA16232.1"/>
    </source>
</evidence>
<dbReference type="GO" id="GO:0003723">
    <property type="term" value="F:RNA binding"/>
    <property type="evidence" value="ECO:0007669"/>
    <property type="project" value="InterPro"/>
</dbReference>
<dbReference type="PANTHER" id="PTHR43191:SF12">
    <property type="entry name" value="RRNA METHYLASE"/>
    <property type="match status" value="1"/>
</dbReference>
<dbReference type="AlphaFoldDB" id="A0A3G6KAB5"/>
<dbReference type="InterPro" id="IPR029028">
    <property type="entry name" value="Alpha/beta_knot_MTases"/>
</dbReference>
<dbReference type="GO" id="GO:0006396">
    <property type="term" value="P:RNA processing"/>
    <property type="evidence" value="ECO:0007669"/>
    <property type="project" value="InterPro"/>
</dbReference>
<dbReference type="RefSeq" id="WP_013439448.1">
    <property type="nucleotide sequence ID" value="NZ_CP046131.1"/>
</dbReference>
<gene>
    <name evidence="4" type="ORF">DQL93_06715</name>
</gene>
<dbReference type="PANTHER" id="PTHR43191">
    <property type="entry name" value="RRNA METHYLTRANSFERASE 3"/>
    <property type="match status" value="1"/>
</dbReference>
<reference evidence="4" key="1">
    <citation type="submission" date="2018-07" db="EMBL/GenBank/DDBJ databases">
        <authorList>
            <person name="Somerville V."/>
        </authorList>
    </citation>
    <scope>NUCLEOTIDE SEQUENCE</scope>
    <source>
        <strain evidence="4">NWC_2_2</strain>
    </source>
</reference>
<keyword evidence="2 4" id="KW-0808">Transferase</keyword>
<dbReference type="Gene3D" id="3.30.1330.30">
    <property type="match status" value="1"/>
</dbReference>
<proteinExistence type="predicted"/>
<evidence type="ECO:0000256" key="1">
    <source>
        <dbReference type="ARBA" id="ARBA00022603"/>
    </source>
</evidence>
<feature type="domain" description="tRNA/rRNA methyltransferase SpoU type" evidence="3">
    <location>
        <begin position="141"/>
        <end position="283"/>
    </location>
</feature>
<name>A0A3G6KAB5_LACDL</name>
<dbReference type="EMBL" id="CP031023">
    <property type="protein sequence ID" value="AZA16232.1"/>
    <property type="molecule type" value="Genomic_DNA"/>
</dbReference>
<sequence>MDRIDRENNLIRINAFDDPRLKLFTDYNEAQLFHYYEPEAGIFIAESPKVIERAIRAGYEPIAMLVEEKALERDLADFDRELAANHDHLLDFPIFVAQSDLLRQLPGYNLLRGAICAFRRKKRPSLREFAAALPKHARVGVLESVVNPTNVGAIFRSAAALGMDGVLITTDSSDPLYRRSGRVSMGTVFQVPWTYLDQKLWREKGVASLQELGFKTAAMALRDNTVDIDDPVLKEADRLAVILGSEGPGLLPQTIAESDYTIKIPMAEGVDSLNVAAASALAFWEVKKGLD</sequence>
<accession>A0A3G6KAB5</accession>
<dbReference type="Pfam" id="PF00588">
    <property type="entry name" value="SpoU_methylase"/>
    <property type="match status" value="1"/>
</dbReference>
<dbReference type="SUPFAM" id="SSF55315">
    <property type="entry name" value="L30e-like"/>
    <property type="match status" value="1"/>
</dbReference>
<dbReference type="CDD" id="cd18095">
    <property type="entry name" value="SpoU-like_rRNA-MTase"/>
    <property type="match status" value="1"/>
</dbReference>
<keyword evidence="1 4" id="KW-0489">Methyltransferase</keyword>
<dbReference type="Gene3D" id="3.40.1280.10">
    <property type="match status" value="1"/>
</dbReference>
<evidence type="ECO:0000256" key="2">
    <source>
        <dbReference type="ARBA" id="ARBA00022679"/>
    </source>
</evidence>
<dbReference type="SUPFAM" id="SSF75217">
    <property type="entry name" value="alpha/beta knot"/>
    <property type="match status" value="1"/>
</dbReference>